<dbReference type="Proteomes" id="UP000224044">
    <property type="component" value="Unassembled WGS sequence"/>
</dbReference>
<protein>
    <recommendedName>
        <fullName evidence="1">GmrSD restriction endonucleases N-terminal domain-containing protein</fullName>
    </recommendedName>
</protein>
<feature type="domain" description="GmrSD restriction endonucleases N-terminal" evidence="1">
    <location>
        <begin position="7"/>
        <end position="223"/>
    </location>
</feature>
<dbReference type="Pfam" id="PF03235">
    <property type="entry name" value="GmrSD_N"/>
    <property type="match status" value="1"/>
</dbReference>
<dbReference type="AlphaFoldDB" id="A0AAP8F2H1"/>
<sequence length="720" mass="84299">MRTTFMQLLKNYQISIPMIQRDYAQGRLDPKAQAVRHQLVPSLKKALQGESLDFDFIYGTIEQQGEEMVLLPLDGQQRLTTLCLLHWYLNMKEEGNLGELLQRFSYETRLTTKDFLDHLFKSNFTLDDFSEEPLSDVIRNEKWFRHQWKFDPNIKGMLEMLDAIHAELQSLSQEVLHLLTSEDCPITFSFMDLDQFELGEELYIKMNARGRALSSFENFKAQFEQLLDSLGYHKEMKAFSFKLDQEWTDLLWSHLGTAKTLDRPFFNIFAFISSALQVKKKVTSNVFVNKRYTEIEVLREIYKENEAVQYLFAVLEVWCNVNDKNELFSKIVQKTPLFIAEPNLFKTVIENGNITLPERIYFYTVTQALLHDKKEELPSLLRIIRNLVQRIRQEKQGEYISNLRYDSIGDIFRAIDLFIKSNDDPYKTLATIEKLPGFTRDSVEQERFKAKLLDQQPNLKDALFKLEDLSELAGNLSALRDAFEKYGEDLVPLVRHMITLDQGLVARALLTCEDYKHQLGSSSLGDFLNCERYLYGGNTRKAFLWTTPKLQKVWSEFFDNYFAVKKSSVKETLQYIIDTKNSWNKTHYAYYFVKYPIIFSGQHFTFVFEYEKELLIEKINGKTARSLHINPIYEAVINEIPYLCHRNMSIAKSADRSILFTKSEKSLWLEKGNWTTSDKLIPLLDEYKAQLPNDLDLVEQGVQLVQMLQQKNIKVTNINS</sequence>
<name>A0AAP8F2H1_9BACI</name>
<dbReference type="EMBL" id="NUSY01000033">
    <property type="protein sequence ID" value="PHE09243.1"/>
    <property type="molecule type" value="Genomic_DNA"/>
</dbReference>
<organism evidence="2 3">
    <name type="scientific">Bacillus toyonensis</name>
    <dbReference type="NCBI Taxonomy" id="155322"/>
    <lineage>
        <taxon>Bacteria</taxon>
        <taxon>Bacillati</taxon>
        <taxon>Bacillota</taxon>
        <taxon>Bacilli</taxon>
        <taxon>Bacillales</taxon>
        <taxon>Bacillaceae</taxon>
        <taxon>Bacillus</taxon>
        <taxon>Bacillus cereus group</taxon>
    </lineage>
</organism>
<proteinExistence type="predicted"/>
<accession>A0AAP8F2H1</accession>
<dbReference type="InterPro" id="IPR004919">
    <property type="entry name" value="GmrSD_N"/>
</dbReference>
<evidence type="ECO:0000313" key="3">
    <source>
        <dbReference type="Proteomes" id="UP000224044"/>
    </source>
</evidence>
<gene>
    <name evidence="2" type="ORF">COF62_21630</name>
</gene>
<reference evidence="2 3" key="1">
    <citation type="submission" date="2017-09" db="EMBL/GenBank/DDBJ databases">
        <title>Large-scale bioinformatics analysis of Bacillus genomes uncovers conserved roles of natural products in bacterial physiology.</title>
        <authorList>
            <consortium name="Agbiome Team Llc"/>
            <person name="Bleich R.M."/>
            <person name="Grubbs K.J."/>
            <person name="Santa Maria K.C."/>
            <person name="Allen S.E."/>
            <person name="Farag S."/>
            <person name="Shank E.A."/>
            <person name="Bowers A."/>
        </authorList>
    </citation>
    <scope>NUCLEOTIDE SEQUENCE [LARGE SCALE GENOMIC DNA]</scope>
    <source>
        <strain evidence="2 3">AFS042148</strain>
    </source>
</reference>
<evidence type="ECO:0000259" key="1">
    <source>
        <dbReference type="Pfam" id="PF03235"/>
    </source>
</evidence>
<dbReference type="RefSeq" id="WP_097883106.1">
    <property type="nucleotide sequence ID" value="NZ_JBALNA010000155.1"/>
</dbReference>
<comment type="caution">
    <text evidence="2">The sequence shown here is derived from an EMBL/GenBank/DDBJ whole genome shotgun (WGS) entry which is preliminary data.</text>
</comment>
<evidence type="ECO:0000313" key="2">
    <source>
        <dbReference type="EMBL" id="PHE09243.1"/>
    </source>
</evidence>